<accession>A0AAD5MIX9</accession>
<gene>
    <name evidence="2" type="ORF">KIN20_018188</name>
</gene>
<dbReference type="AlphaFoldDB" id="A0AAD5MIX9"/>
<organism evidence="2 3">
    <name type="scientific">Parelaphostrongylus tenuis</name>
    <name type="common">Meningeal worm</name>
    <dbReference type="NCBI Taxonomy" id="148309"/>
    <lineage>
        <taxon>Eukaryota</taxon>
        <taxon>Metazoa</taxon>
        <taxon>Ecdysozoa</taxon>
        <taxon>Nematoda</taxon>
        <taxon>Chromadorea</taxon>
        <taxon>Rhabditida</taxon>
        <taxon>Rhabditina</taxon>
        <taxon>Rhabditomorpha</taxon>
        <taxon>Strongyloidea</taxon>
        <taxon>Metastrongylidae</taxon>
        <taxon>Parelaphostrongylus</taxon>
    </lineage>
</organism>
<keyword evidence="3" id="KW-1185">Reference proteome</keyword>
<evidence type="ECO:0000256" key="1">
    <source>
        <dbReference type="SAM" id="MobiDB-lite"/>
    </source>
</evidence>
<evidence type="ECO:0000313" key="3">
    <source>
        <dbReference type="Proteomes" id="UP001196413"/>
    </source>
</evidence>
<dbReference type="Proteomes" id="UP001196413">
    <property type="component" value="Unassembled WGS sequence"/>
</dbReference>
<dbReference type="EMBL" id="JAHQIW010003622">
    <property type="protein sequence ID" value="KAJ1359445.1"/>
    <property type="molecule type" value="Genomic_DNA"/>
</dbReference>
<proteinExistence type="predicted"/>
<name>A0AAD5MIX9_PARTN</name>
<feature type="compositionally biased region" description="Basic and acidic residues" evidence="1">
    <location>
        <begin position="1"/>
        <end position="32"/>
    </location>
</feature>
<evidence type="ECO:0000313" key="2">
    <source>
        <dbReference type="EMBL" id="KAJ1359445.1"/>
    </source>
</evidence>
<protein>
    <submittedName>
        <fullName evidence="2">Uncharacterized protein</fullName>
    </submittedName>
</protein>
<comment type="caution">
    <text evidence="2">The sequence shown here is derived from an EMBL/GenBank/DDBJ whole genome shotgun (WGS) entry which is preliminary data.</text>
</comment>
<feature type="region of interest" description="Disordered" evidence="1">
    <location>
        <begin position="1"/>
        <end position="36"/>
    </location>
</feature>
<sequence length="198" mass="22663">MGGGDTKYKVKIRQDKSHAYEKRVENKSEPEKSLNPNKLHVNEHANIVTSIGDQMNEKRELREDHLCSHRQHKSTVISLEEQKAYARIKFVLPLHVRRHSVLNSLLRKMTKRLGNRYSAAHEFVSVVVEIVREMNDVCQEDIAGTMPIVREEVSMMRYLLRSSGDLDKNQPIYPPLANFEQSIGKIIGKLMKTSTAAG</sequence>
<reference evidence="2" key="1">
    <citation type="submission" date="2021-06" db="EMBL/GenBank/DDBJ databases">
        <title>Parelaphostrongylus tenuis whole genome reference sequence.</title>
        <authorList>
            <person name="Garwood T.J."/>
            <person name="Larsen P.A."/>
            <person name="Fountain-Jones N.M."/>
            <person name="Garbe J.R."/>
            <person name="Macchietto M.G."/>
            <person name="Kania S.A."/>
            <person name="Gerhold R.W."/>
            <person name="Richards J.E."/>
            <person name="Wolf T.M."/>
        </authorList>
    </citation>
    <scope>NUCLEOTIDE SEQUENCE</scope>
    <source>
        <strain evidence="2">MNPRO001-30</strain>
        <tissue evidence="2">Meninges</tissue>
    </source>
</reference>